<keyword evidence="4 8" id="KW-0285">Flavoprotein</keyword>
<dbReference type="InterPro" id="IPR029041">
    <property type="entry name" value="FAD-linked_oxidoreductase-like"/>
</dbReference>
<protein>
    <recommendedName>
        <fullName evidence="8">Methylenetetrahydrofolate reductase</fullName>
    </recommendedName>
</protein>
<evidence type="ECO:0000256" key="2">
    <source>
        <dbReference type="ARBA" id="ARBA00004777"/>
    </source>
</evidence>
<keyword evidence="6 8" id="KW-0560">Oxidoreductase</keyword>
<dbReference type="Pfam" id="PF02219">
    <property type="entry name" value="MTHFR"/>
    <property type="match status" value="1"/>
</dbReference>
<proteinExistence type="inferred from homology"/>
<dbReference type="Proteomes" id="UP001172728">
    <property type="component" value="Unassembled WGS sequence"/>
</dbReference>
<comment type="caution">
    <text evidence="9">The sequence shown here is derived from an EMBL/GenBank/DDBJ whole genome shotgun (WGS) entry which is preliminary data.</text>
</comment>
<dbReference type="SUPFAM" id="SSF51730">
    <property type="entry name" value="FAD-linked oxidoreductase"/>
    <property type="match status" value="1"/>
</dbReference>
<dbReference type="GO" id="GO:0004489">
    <property type="term" value="F:methylenetetrahydrofolate reductase [NAD(P)H] activity"/>
    <property type="evidence" value="ECO:0007669"/>
    <property type="project" value="UniProtKB-EC"/>
</dbReference>
<comment type="similarity">
    <text evidence="3 8">Belongs to the methylenetetrahydrofolate reductase family.</text>
</comment>
<dbReference type="PANTHER" id="PTHR45754">
    <property type="entry name" value="METHYLENETETRAHYDROFOLATE REDUCTASE"/>
    <property type="match status" value="1"/>
</dbReference>
<evidence type="ECO:0000313" key="10">
    <source>
        <dbReference type="Proteomes" id="UP001172728"/>
    </source>
</evidence>
<comment type="catalytic activity">
    <reaction evidence="7">
        <text>(6S)-5-methyl-5,6,7,8-tetrahydrofolate + NAD(+) = (6R)-5,10-methylene-5,6,7,8-tetrahydrofolate + NADH + H(+)</text>
        <dbReference type="Rhea" id="RHEA:19821"/>
        <dbReference type="ChEBI" id="CHEBI:15378"/>
        <dbReference type="ChEBI" id="CHEBI:15636"/>
        <dbReference type="ChEBI" id="CHEBI:18608"/>
        <dbReference type="ChEBI" id="CHEBI:57540"/>
        <dbReference type="ChEBI" id="CHEBI:57945"/>
        <dbReference type="EC" id="1.5.1.54"/>
    </reaction>
    <physiologicalReaction direction="right-to-left" evidence="7">
        <dbReference type="Rhea" id="RHEA:19823"/>
    </physiologicalReaction>
</comment>
<comment type="pathway">
    <text evidence="2 8">One-carbon metabolism; tetrahydrofolate interconversion.</text>
</comment>
<comment type="cofactor">
    <cofactor evidence="1 8">
        <name>FAD</name>
        <dbReference type="ChEBI" id="CHEBI:57692"/>
    </cofactor>
</comment>
<dbReference type="RefSeq" id="WP_301132798.1">
    <property type="nucleotide sequence ID" value="NZ_JAUHPW010000004.1"/>
</dbReference>
<reference evidence="9" key="1">
    <citation type="submission" date="2023-06" db="EMBL/GenBank/DDBJ databases">
        <title>Sysu t00192.</title>
        <authorList>
            <person name="Gao L."/>
            <person name="Fang B.-Z."/>
            <person name="Li W.-J."/>
        </authorList>
    </citation>
    <scope>NUCLEOTIDE SEQUENCE</scope>
    <source>
        <strain evidence="9">SYSU T00192</strain>
    </source>
</reference>
<dbReference type="EMBL" id="JAUHPW010000004">
    <property type="protein sequence ID" value="MDN4475601.1"/>
    <property type="molecule type" value="Genomic_DNA"/>
</dbReference>
<gene>
    <name evidence="9" type="ORF">QQX09_07020</name>
</gene>
<keyword evidence="5 8" id="KW-0274">FAD</keyword>
<evidence type="ECO:0000256" key="6">
    <source>
        <dbReference type="ARBA" id="ARBA00023002"/>
    </source>
</evidence>
<dbReference type="InterPro" id="IPR003171">
    <property type="entry name" value="Mehydrof_redctse-like"/>
</dbReference>
<accession>A0ABT8G8X9</accession>
<evidence type="ECO:0000256" key="7">
    <source>
        <dbReference type="ARBA" id="ARBA00048628"/>
    </source>
</evidence>
<evidence type="ECO:0000313" key="9">
    <source>
        <dbReference type="EMBL" id="MDN4475601.1"/>
    </source>
</evidence>
<evidence type="ECO:0000256" key="5">
    <source>
        <dbReference type="ARBA" id="ARBA00022827"/>
    </source>
</evidence>
<dbReference type="Gene3D" id="3.20.20.220">
    <property type="match status" value="1"/>
</dbReference>
<evidence type="ECO:0000256" key="8">
    <source>
        <dbReference type="RuleBase" id="RU003862"/>
    </source>
</evidence>
<dbReference type="PANTHER" id="PTHR45754:SF3">
    <property type="entry name" value="METHYLENETETRAHYDROFOLATE REDUCTASE (NADPH)"/>
    <property type="match status" value="1"/>
</dbReference>
<evidence type="ECO:0000256" key="3">
    <source>
        <dbReference type="ARBA" id="ARBA00006743"/>
    </source>
</evidence>
<evidence type="ECO:0000256" key="1">
    <source>
        <dbReference type="ARBA" id="ARBA00001974"/>
    </source>
</evidence>
<name>A0ABT8G8X9_9MICO</name>
<sequence>MHRTPMLLEDLSVEITARDTPALVALAADLPAGTRVSVTHLGTEGAAERREAAAAAARAALVPVPHLAARRFSSESDLRATLEGLRAHEAHERLFVVGGDPRTPAGPYASALDLIRSGVLAEAGVAEVGIAGYPEGHPAIADDVLWAELGAKAAALAEQGLAGSITTQFSFDVDAVVAWIERARALGITLPIRVGIPGPAGVRRLLAFARRCGVGTSAGIARKYGFSLTSLVGTAGPDRFVAELGSRLDERHGEVRLHVYTFGTLDAAVAWAREARAAAVPAERP</sequence>
<evidence type="ECO:0000256" key="4">
    <source>
        <dbReference type="ARBA" id="ARBA00022630"/>
    </source>
</evidence>
<keyword evidence="10" id="KW-1185">Reference proteome</keyword>
<organism evidence="9 10">
    <name type="scientific">Demequina litoralis</name>
    <dbReference type="NCBI Taxonomy" id="3051660"/>
    <lineage>
        <taxon>Bacteria</taxon>
        <taxon>Bacillati</taxon>
        <taxon>Actinomycetota</taxon>
        <taxon>Actinomycetes</taxon>
        <taxon>Micrococcales</taxon>
        <taxon>Demequinaceae</taxon>
        <taxon>Demequina</taxon>
    </lineage>
</organism>